<keyword evidence="3" id="KW-1185">Reference proteome</keyword>
<feature type="region of interest" description="Disordered" evidence="1">
    <location>
        <begin position="1"/>
        <end position="28"/>
    </location>
</feature>
<proteinExistence type="predicted"/>
<evidence type="ECO:0000256" key="1">
    <source>
        <dbReference type="SAM" id="MobiDB-lite"/>
    </source>
</evidence>
<organism evidence="2 3">
    <name type="scientific">Timema podura</name>
    <name type="common">Walking stick</name>
    <dbReference type="NCBI Taxonomy" id="61482"/>
    <lineage>
        <taxon>Eukaryota</taxon>
        <taxon>Metazoa</taxon>
        <taxon>Ecdysozoa</taxon>
        <taxon>Arthropoda</taxon>
        <taxon>Hexapoda</taxon>
        <taxon>Insecta</taxon>
        <taxon>Pterygota</taxon>
        <taxon>Neoptera</taxon>
        <taxon>Polyneoptera</taxon>
        <taxon>Phasmatodea</taxon>
        <taxon>Timematodea</taxon>
        <taxon>Timematoidea</taxon>
        <taxon>Timematidae</taxon>
        <taxon>Timema</taxon>
    </lineage>
</organism>
<evidence type="ECO:0000313" key="2">
    <source>
        <dbReference type="EMBL" id="CAG2067214.1"/>
    </source>
</evidence>
<gene>
    <name evidence="2" type="ORF">TPAB3V08_LOCUS14157</name>
</gene>
<name>A0ABN7PM10_TIMPD</name>
<dbReference type="Proteomes" id="UP001153148">
    <property type="component" value="Unassembled WGS sequence"/>
</dbReference>
<comment type="caution">
    <text evidence="2">The sequence shown here is derived from an EMBL/GenBank/DDBJ whole genome shotgun (WGS) entry which is preliminary data.</text>
</comment>
<feature type="non-terminal residue" evidence="2">
    <location>
        <position position="58"/>
    </location>
</feature>
<accession>A0ABN7PM10</accession>
<reference evidence="2" key="1">
    <citation type="submission" date="2021-03" db="EMBL/GenBank/DDBJ databases">
        <authorList>
            <person name="Tran Van P."/>
        </authorList>
    </citation>
    <scope>NUCLEOTIDE SEQUENCE</scope>
</reference>
<protein>
    <submittedName>
        <fullName evidence="2">Uncharacterized protein</fullName>
    </submittedName>
</protein>
<dbReference type="EMBL" id="CAJPIN010064993">
    <property type="protein sequence ID" value="CAG2067214.1"/>
    <property type="molecule type" value="Genomic_DNA"/>
</dbReference>
<evidence type="ECO:0000313" key="3">
    <source>
        <dbReference type="Proteomes" id="UP001153148"/>
    </source>
</evidence>
<sequence length="58" mass="6688">MNNEQLSLQSDENAGTFDTNTQRSTHSNTNLLRAYPLCEELGLPFPMDRWDSSQNNRE</sequence>